<evidence type="ECO:0000313" key="7">
    <source>
        <dbReference type="EMBL" id="OIN89480.1"/>
    </source>
</evidence>
<reference evidence="7 8" key="1">
    <citation type="journal article" date="2016" name="Environ. Microbiol.">
        <title>Genomic resolution of a cold subsurface aquifer community provides metabolic insights for novel microbes adapted to high CO concentrations.</title>
        <authorList>
            <person name="Probst A.J."/>
            <person name="Castelle C.J."/>
            <person name="Singh A."/>
            <person name="Brown C.T."/>
            <person name="Anantharaman K."/>
            <person name="Sharon I."/>
            <person name="Hug L.A."/>
            <person name="Burstein D."/>
            <person name="Emerson J.B."/>
            <person name="Thomas B.C."/>
            <person name="Banfield J.F."/>
        </authorList>
    </citation>
    <scope>NUCLEOTIDE SEQUENCE [LARGE SCALE GENOMIC DNA]</scope>
    <source>
        <strain evidence="7">CG1_02_47_37</strain>
    </source>
</reference>
<keyword evidence="6" id="KW-0066">ATP synthesis</keyword>
<dbReference type="EMBL" id="MNUI01000028">
    <property type="protein sequence ID" value="OIN89480.1"/>
    <property type="molecule type" value="Genomic_DNA"/>
</dbReference>
<evidence type="ECO:0000313" key="8">
    <source>
        <dbReference type="Proteomes" id="UP000183144"/>
    </source>
</evidence>
<organism evidence="7 8">
    <name type="scientific">Candidatus Beckwithbacteria bacterium CG1_02_47_37</name>
    <dbReference type="NCBI Taxonomy" id="1805034"/>
    <lineage>
        <taxon>Bacteria</taxon>
        <taxon>Candidatus Beckwithiibacteriota</taxon>
    </lineage>
</organism>
<dbReference type="GO" id="GO:0046933">
    <property type="term" value="F:proton-transporting ATP synthase activity, rotational mechanism"/>
    <property type="evidence" value="ECO:0007669"/>
    <property type="project" value="InterPro"/>
</dbReference>
<comment type="caution">
    <text evidence="7">The sequence shown here is derived from an EMBL/GenBank/DDBJ whole genome shotgun (WGS) entry which is preliminary data.</text>
</comment>
<keyword evidence="2" id="KW-0813">Transport</keyword>
<keyword evidence="3" id="KW-0375">Hydrogen ion transport</keyword>
<name>A0A1J4RR22_9BACT</name>
<dbReference type="GO" id="GO:0016020">
    <property type="term" value="C:membrane"/>
    <property type="evidence" value="ECO:0007669"/>
    <property type="project" value="UniProtKB-SubCell"/>
</dbReference>
<evidence type="ECO:0000256" key="2">
    <source>
        <dbReference type="ARBA" id="ARBA00022448"/>
    </source>
</evidence>
<proteinExistence type="predicted"/>
<evidence type="ECO:0000256" key="1">
    <source>
        <dbReference type="ARBA" id="ARBA00004370"/>
    </source>
</evidence>
<evidence type="ECO:0000256" key="5">
    <source>
        <dbReference type="ARBA" id="ARBA00023136"/>
    </source>
</evidence>
<dbReference type="NCBIfam" id="TIGR01145">
    <property type="entry name" value="ATP_synt_delta"/>
    <property type="match status" value="1"/>
</dbReference>
<gene>
    <name evidence="7" type="ORF">AUJ59_01455</name>
</gene>
<dbReference type="InterPro" id="IPR000711">
    <property type="entry name" value="ATPase_OSCP/dsu"/>
</dbReference>
<sequence length="112" mass="12234">MIVDEVVKAVIGYLSSRGRLELLPQIAQELTRAGFTQVDPNLATVTSAVVLSAKQKSALVKTLAKVFKHPIRLKQNLDPDLIGGLRLTIAGKVIDASINRQLTDLKEVLIYD</sequence>
<comment type="subcellular location">
    <subcellularLocation>
        <location evidence="1">Membrane</location>
    </subcellularLocation>
</comment>
<protein>
    <submittedName>
        <fullName evidence="7">ATP synthase F1 subunit delta</fullName>
    </submittedName>
</protein>
<accession>A0A1J4RR22</accession>
<evidence type="ECO:0000256" key="4">
    <source>
        <dbReference type="ARBA" id="ARBA00023065"/>
    </source>
</evidence>
<dbReference type="Proteomes" id="UP000183144">
    <property type="component" value="Unassembled WGS sequence"/>
</dbReference>
<keyword evidence="4" id="KW-0406">Ion transport</keyword>
<dbReference type="Pfam" id="PF00213">
    <property type="entry name" value="OSCP"/>
    <property type="match status" value="1"/>
</dbReference>
<dbReference type="PANTHER" id="PTHR11910">
    <property type="entry name" value="ATP SYNTHASE DELTA CHAIN"/>
    <property type="match status" value="1"/>
</dbReference>
<evidence type="ECO:0000256" key="3">
    <source>
        <dbReference type="ARBA" id="ARBA00022781"/>
    </source>
</evidence>
<evidence type="ECO:0000256" key="6">
    <source>
        <dbReference type="ARBA" id="ARBA00023310"/>
    </source>
</evidence>
<keyword evidence="5" id="KW-0472">Membrane</keyword>
<dbReference type="AlphaFoldDB" id="A0A1J4RR22"/>
<dbReference type="PRINTS" id="PR00125">
    <property type="entry name" value="ATPASEDELTA"/>
</dbReference>
<dbReference type="STRING" id="1805034.AUJ59_01455"/>